<evidence type="ECO:0000313" key="7">
    <source>
        <dbReference type="EMBL" id="CAA7398410.1"/>
    </source>
</evidence>
<evidence type="ECO:0000313" key="8">
    <source>
        <dbReference type="Proteomes" id="UP000663760"/>
    </source>
</evidence>
<protein>
    <submittedName>
        <fullName evidence="7">Uncharacterized protein</fullName>
    </submittedName>
</protein>
<evidence type="ECO:0000259" key="2">
    <source>
        <dbReference type="Pfam" id="PF14675"/>
    </source>
</evidence>
<feature type="domain" description="FANCI helical" evidence="5">
    <location>
        <begin position="274"/>
        <end position="354"/>
    </location>
</feature>
<dbReference type="PANTHER" id="PTHR21818:SF0">
    <property type="entry name" value="FANCONI ANEMIA GROUP I PROTEIN"/>
    <property type="match status" value="1"/>
</dbReference>
<dbReference type="EMBL" id="LR746269">
    <property type="protein sequence ID" value="CAA7398410.1"/>
    <property type="molecule type" value="Genomic_DNA"/>
</dbReference>
<evidence type="ECO:0000259" key="4">
    <source>
        <dbReference type="Pfam" id="PF14678"/>
    </source>
</evidence>
<feature type="domain" description="FANCI solenoid 4" evidence="4">
    <location>
        <begin position="1081"/>
        <end position="1308"/>
    </location>
</feature>
<dbReference type="PANTHER" id="PTHR21818">
    <property type="entry name" value="BC025462 PROTEIN"/>
    <property type="match status" value="1"/>
</dbReference>
<dbReference type="OrthoDB" id="195089at2759"/>
<evidence type="ECO:0000259" key="5">
    <source>
        <dbReference type="Pfam" id="PF14679"/>
    </source>
</evidence>
<dbReference type="Pfam" id="PF14676">
    <property type="entry name" value="FANCI_S2"/>
    <property type="match status" value="1"/>
</dbReference>
<dbReference type="InterPro" id="IPR016024">
    <property type="entry name" value="ARM-type_fold"/>
</dbReference>
<dbReference type="InterPro" id="IPR029314">
    <property type="entry name" value="FANCI_S4"/>
</dbReference>
<dbReference type="InterPro" id="IPR029315">
    <property type="entry name" value="FANCI_S2"/>
</dbReference>
<dbReference type="Pfam" id="PF14675">
    <property type="entry name" value="FANCI_S1"/>
    <property type="match status" value="1"/>
</dbReference>
<dbReference type="GO" id="GO:0006281">
    <property type="term" value="P:DNA repair"/>
    <property type="evidence" value="ECO:0007669"/>
    <property type="project" value="InterPro"/>
</dbReference>
<sequence>MAATGDGEAPSRRPPTPEEIVLLAKSSAAALPCADSHANLLERLLPSSPSVPFHLYVSSLLTLVSRTDPSPPVSSFLSSLLLSFLRLFRSRQIPRDGDTSLLFHLFSLHLSTLDRAQLFSVLDEVLSDLSEVSDSEDALPLDLIPRCLDLLVVTSGDEVVDSILDRILDADWSKAVLVKVVSLLREFPVSTRIRAMEFLEKAFGGLEGIDIQDLPSLAYQLLLLATKGFNKRAVLSGILSFFGSGTVKGAPAILRQVEGTVLMHFNFAVKQDPSLGKEVMGVLRCDMEAFNHFAVAVLLSIARVRRFNENSIHLLRSLAIKSYSEYRFARDCKWLPTCIKEECLRTAKCIEKSLMRAINENNSGREYIVPSSVQLGFILLESVDGKSCGRSDDSGERMGAEELGIQILKTIFEVHDMARNEIVEQCKFRILSLKPQESSSIIKLLGTLIQSYPYPMLEQNGRLKDLLDYFTFMHDRPAHSLIAAMLPLIRFSRDLQDYIILVVRKAMFRKEDTVRLAATNAVVDLILLDARSKRNCLNSFQESSSQASCSQQTDMPSKIGLPLFQELSGLLKRCLSQQGKIKEVIYGGLVKLVLLDPLLSGAVFDLLWPHFLHFYREDAKFPLVIDSCITEENGKAYVREPLDCLLSCISWILLLQPRNGRESSDYSWTCFGFSLSQDNEVGRTSVECFSNALKKIRHALTYDLKGVLGLINENIPHSLQGERKRYCLQILCGIVEVFANVVATELEKAGDAEKTALEKQIVDLSILYNSFQSDISSPKQVDGLRRRGPSRTSAMGTPNFKECSDSFHMRRTFLATASIHQLLATAVKLYDAFNPDGHAVSQDNTQSSAHKTLTCSLGLVSFALKTCLHQLKYSYLWESDDTSRTLIDGDMKSLGRPLLRLIRLLKMNTKSEDPKKKEVRGKKNSDNIVHVLHLSLKCLDELFKVCLRKEAFVGLIEDMVAVPSGEWSFEIGTDAAGPESGAEEDLPMDTPHARNVNIFLDKWMKPLYSELLMQSLFRESEVLSDMVLMIGNRLPGVSREPHGIWAVDICKSSGLRHPTAAGGVVAVAIHLRSPPGDLITAQEMASELAAVIGTEEDQGPVEASETYPIINRSTGATIASSLLRLADSVIVDLDWSLSKLKALTTDKIHRSTGLPLEEALYSRSTALVNLLSHFAQMNLKDCQAEQFLKLAARFYKIMSLATKLRIAPRGFEQLPPGGTFQELTEVTCMKLTAPLYGFLAAIQQNQREAAGGRGLSGRIKRENKWVPDLVFRIEDYEKYLIQLSRLTGVNLLRRAKRSTARDFKILDAMKANRREGEDNAAVPTDSGGGGGEGSQEDDEREKTDEDSTPELGCGEASQSEEDRGDLLDGNERVKRWRAMVVRSSDDEEA</sequence>
<feature type="domain" description="FANCI helical" evidence="6">
    <location>
        <begin position="541"/>
        <end position="774"/>
    </location>
</feature>
<keyword evidence="8" id="KW-1185">Reference proteome</keyword>
<feature type="domain" description="FANCI solenoid 1" evidence="2">
    <location>
        <begin position="81"/>
        <end position="270"/>
    </location>
</feature>
<dbReference type="Proteomes" id="UP000663760">
    <property type="component" value="Chromosome 6"/>
</dbReference>
<dbReference type="GO" id="GO:0070182">
    <property type="term" value="F:DNA polymerase binding"/>
    <property type="evidence" value="ECO:0007669"/>
    <property type="project" value="TreeGrafter"/>
</dbReference>
<accession>A0A7I8KKT8</accession>
<feature type="domain" description="FANCI solenoid 2" evidence="3">
    <location>
        <begin position="368"/>
        <end position="522"/>
    </location>
</feature>
<evidence type="ECO:0000259" key="3">
    <source>
        <dbReference type="Pfam" id="PF14676"/>
    </source>
</evidence>
<feature type="region of interest" description="Disordered" evidence="1">
    <location>
        <begin position="1314"/>
        <end position="1370"/>
    </location>
</feature>
<dbReference type="SUPFAM" id="SSF48371">
    <property type="entry name" value="ARM repeat"/>
    <property type="match status" value="1"/>
</dbReference>
<name>A0A7I8KKT8_SPIIN</name>
<dbReference type="Pfam" id="PF14679">
    <property type="entry name" value="FANCI_HD1"/>
    <property type="match status" value="1"/>
</dbReference>
<reference evidence="7" key="1">
    <citation type="submission" date="2020-02" db="EMBL/GenBank/DDBJ databases">
        <authorList>
            <person name="Scholz U."/>
            <person name="Mascher M."/>
            <person name="Fiebig A."/>
        </authorList>
    </citation>
    <scope>NUCLEOTIDE SEQUENCE</scope>
</reference>
<dbReference type="InterPro" id="IPR029310">
    <property type="entry name" value="FANCI_HD1"/>
</dbReference>
<proteinExistence type="predicted"/>
<dbReference type="InterPro" id="IPR029308">
    <property type="entry name" value="FANCI_S1"/>
</dbReference>
<gene>
    <name evidence="7" type="ORF">SI8410_06009075</name>
</gene>
<dbReference type="InterPro" id="IPR026171">
    <property type="entry name" value="FANCI"/>
</dbReference>
<feature type="compositionally biased region" description="Basic and acidic residues" evidence="1">
    <location>
        <begin position="1360"/>
        <end position="1370"/>
    </location>
</feature>
<evidence type="ECO:0000256" key="1">
    <source>
        <dbReference type="SAM" id="MobiDB-lite"/>
    </source>
</evidence>
<organism evidence="7 8">
    <name type="scientific">Spirodela intermedia</name>
    <name type="common">Intermediate duckweed</name>
    <dbReference type="NCBI Taxonomy" id="51605"/>
    <lineage>
        <taxon>Eukaryota</taxon>
        <taxon>Viridiplantae</taxon>
        <taxon>Streptophyta</taxon>
        <taxon>Embryophyta</taxon>
        <taxon>Tracheophyta</taxon>
        <taxon>Spermatophyta</taxon>
        <taxon>Magnoliopsida</taxon>
        <taxon>Liliopsida</taxon>
        <taxon>Araceae</taxon>
        <taxon>Lemnoideae</taxon>
        <taxon>Spirodela</taxon>
    </lineage>
</organism>
<dbReference type="InterPro" id="IPR029312">
    <property type="entry name" value="FANCI_HD2"/>
</dbReference>
<evidence type="ECO:0000259" key="6">
    <source>
        <dbReference type="Pfam" id="PF14680"/>
    </source>
</evidence>
<dbReference type="Pfam" id="PF14680">
    <property type="entry name" value="FANCI_HD2"/>
    <property type="match status" value="1"/>
</dbReference>
<dbReference type="Pfam" id="PF14678">
    <property type="entry name" value="FANCI_S4"/>
    <property type="match status" value="1"/>
</dbReference>